<feature type="compositionally biased region" description="Polar residues" evidence="2">
    <location>
        <begin position="102"/>
        <end position="113"/>
    </location>
</feature>
<organism evidence="3 4">
    <name type="scientific">Anopheles merus</name>
    <name type="common">Mosquito</name>
    <dbReference type="NCBI Taxonomy" id="30066"/>
    <lineage>
        <taxon>Eukaryota</taxon>
        <taxon>Metazoa</taxon>
        <taxon>Ecdysozoa</taxon>
        <taxon>Arthropoda</taxon>
        <taxon>Hexapoda</taxon>
        <taxon>Insecta</taxon>
        <taxon>Pterygota</taxon>
        <taxon>Neoptera</taxon>
        <taxon>Endopterygota</taxon>
        <taxon>Diptera</taxon>
        <taxon>Nematocera</taxon>
        <taxon>Culicoidea</taxon>
        <taxon>Culicidae</taxon>
        <taxon>Anophelinae</taxon>
        <taxon>Anopheles</taxon>
    </lineage>
</organism>
<feature type="compositionally biased region" description="Basic residues" evidence="2">
    <location>
        <begin position="794"/>
        <end position="807"/>
    </location>
</feature>
<feature type="region of interest" description="Disordered" evidence="2">
    <location>
        <begin position="729"/>
        <end position="758"/>
    </location>
</feature>
<name>A0A182VP54_ANOME</name>
<feature type="region of interest" description="Disordered" evidence="2">
    <location>
        <begin position="778"/>
        <end position="846"/>
    </location>
</feature>
<feature type="compositionally biased region" description="Low complexity" evidence="2">
    <location>
        <begin position="227"/>
        <end position="240"/>
    </location>
</feature>
<feature type="compositionally biased region" description="Basic and acidic residues" evidence="2">
    <location>
        <begin position="31"/>
        <end position="53"/>
    </location>
</feature>
<keyword evidence="4" id="KW-1185">Reference proteome</keyword>
<feature type="compositionally biased region" description="Gly residues" evidence="2">
    <location>
        <begin position="241"/>
        <end position="253"/>
    </location>
</feature>
<feature type="coiled-coil region" evidence="1">
    <location>
        <begin position="315"/>
        <end position="345"/>
    </location>
</feature>
<feature type="region of interest" description="Disordered" evidence="2">
    <location>
        <begin position="31"/>
        <end position="156"/>
    </location>
</feature>
<dbReference type="PANTHER" id="PTHR21616">
    <property type="entry name" value="CENTROSOME SPINDLE POLE ASSOCIATED PROTEIN"/>
    <property type="match status" value="1"/>
</dbReference>
<keyword evidence="1" id="KW-0175">Coiled coil</keyword>
<dbReference type="RefSeq" id="XP_041773120.1">
    <property type="nucleotide sequence ID" value="XM_041917186.1"/>
</dbReference>
<feature type="region of interest" description="Disordered" evidence="2">
    <location>
        <begin position="209"/>
        <end position="275"/>
    </location>
</feature>
<evidence type="ECO:0000313" key="3">
    <source>
        <dbReference type="EnsemblMetazoa" id="AMEM018285-PA"/>
    </source>
</evidence>
<evidence type="ECO:0000256" key="2">
    <source>
        <dbReference type="SAM" id="MobiDB-lite"/>
    </source>
</evidence>
<dbReference type="GeneID" id="121594162"/>
<dbReference type="Proteomes" id="UP000075903">
    <property type="component" value="Unassembled WGS sequence"/>
</dbReference>
<accession>A0A182VP54</accession>
<dbReference type="InterPro" id="IPR026708">
    <property type="entry name" value="CSPP1"/>
</dbReference>
<dbReference type="EnsemblMetazoa" id="AMEM018285-RA">
    <property type="protein sequence ID" value="AMEM018285-PA"/>
    <property type="gene ID" value="AMEM018285"/>
</dbReference>
<proteinExistence type="predicted"/>
<feature type="compositionally biased region" description="Low complexity" evidence="2">
    <location>
        <begin position="121"/>
        <end position="132"/>
    </location>
</feature>
<protein>
    <submittedName>
        <fullName evidence="3">Uncharacterized protein</fullName>
    </submittedName>
</protein>
<feature type="region of interest" description="Disordered" evidence="2">
    <location>
        <begin position="487"/>
        <end position="508"/>
    </location>
</feature>
<dbReference type="STRING" id="30066.A0A182VP54"/>
<dbReference type="AlphaFoldDB" id="A0A182VP54"/>
<feature type="region of interest" description="Disordered" evidence="2">
    <location>
        <begin position="402"/>
        <end position="441"/>
    </location>
</feature>
<dbReference type="VEuPathDB" id="VectorBase:AMEM21_015924"/>
<reference evidence="3" key="1">
    <citation type="submission" date="2020-05" db="UniProtKB">
        <authorList>
            <consortium name="EnsemblMetazoa"/>
        </authorList>
    </citation>
    <scope>IDENTIFICATION</scope>
    <source>
        <strain evidence="3">MAF</strain>
    </source>
</reference>
<dbReference type="PANTHER" id="PTHR21616:SF3">
    <property type="match status" value="1"/>
</dbReference>
<evidence type="ECO:0000313" key="4">
    <source>
        <dbReference type="Proteomes" id="UP000075903"/>
    </source>
</evidence>
<sequence>MSYTEYSKELEAFIAKQRQLLELDKERIQRIKQEDPHTQHIPSRAEELQKDVDSVEEIASDNCPANDKLSKEKVNSQLSKKTATVPEVKAGPSGKAPRERNVPSSSSIDSWTNMDHRVRNVVATPTTPTEAAPSPPPATVPSAARAKQMSPQQDEMEQWVSDTFFSYFPSFNKKQKEKKTVLSRTRQQEYQEYLKNIPEVTTKHQQYMQKYGTGKSPGGTEATNEKGTGNAPTSPPAAAGTGPGGPGGGGGATGQPQVRFGKSLVAEGNSNYRKGSPREKLIQDLAHTDLPTILNTDTIDRRNRMLADEESRRKLEYQKELIKQIEEKRKEVERLREKEKLEEEMLTSRLEQQLKTMQLEEQLEHERLRSEKIRIANEQNHIRRLQLLANLENDHKVFNPYDGQRKAFSENGGKAAAAAAASSETKPTVPQPNGGAFSSGDERTKAAYQRYISNSATQQQEKQQPTTRLHPFVSVAPAVSTNALALSTEQEDYESSSETTADTSVMVGGGGGGAVDDYRFQYCKSCRADGDRSRLPLQPALGKHSKRRQHCAKCKRPEAYNGGKRGEDANSRCIRCERTMKRATNGTKGASLCAVCTLSTEADQQNKNFLYHPKKQQYQHTERRHHRAPLETDDDDVQVHRAVGATISPSQKNPFKVIDIQYHESDNEHGDLDVLNPVIVRNNYRKPPPFSLNIDKDSLFHPSKKPPEPVFTVNIRNGEVFVDNKLRSGGAKSSRYAPPDSPLLSDGDGETSSATVGDDLMDDRIAKYVRHYNTLWMKRGNGRKGNSNGQQHHDYHHHHSSHHHHQQQHPNHREQEQHSNDRAKGNKTGPLLPSLSPPKVYVSDRPDNLKSDALKLMEKKWEVPAVERTKVNEKGSTRVLTQLGAIRKQLQLEQLQMDGGPSGYSKNY</sequence>
<evidence type="ECO:0000256" key="1">
    <source>
        <dbReference type="SAM" id="Coils"/>
    </source>
</evidence>
<dbReference type="GO" id="GO:0005813">
    <property type="term" value="C:centrosome"/>
    <property type="evidence" value="ECO:0007669"/>
    <property type="project" value="InterPro"/>
</dbReference>
<dbReference type="GO" id="GO:0032467">
    <property type="term" value="P:positive regulation of cytokinesis"/>
    <property type="evidence" value="ECO:0007669"/>
    <property type="project" value="InterPro"/>
</dbReference>
<dbReference type="GO" id="GO:0005874">
    <property type="term" value="C:microtubule"/>
    <property type="evidence" value="ECO:0007669"/>
    <property type="project" value="InterPro"/>
</dbReference>
<feature type="compositionally biased region" description="Basic and acidic residues" evidence="2">
    <location>
        <begin position="811"/>
        <end position="824"/>
    </location>
</feature>
<dbReference type="VEuPathDB" id="VectorBase:AMEM018285"/>
<dbReference type="GO" id="GO:0000922">
    <property type="term" value="C:spindle pole"/>
    <property type="evidence" value="ECO:0007669"/>
    <property type="project" value="InterPro"/>
</dbReference>